<evidence type="ECO:0000313" key="5">
    <source>
        <dbReference type="Proteomes" id="UP000504629"/>
    </source>
</evidence>
<dbReference type="InterPro" id="IPR036875">
    <property type="entry name" value="Znf_CCHC_sf"/>
</dbReference>
<feature type="region of interest" description="Disordered" evidence="3">
    <location>
        <begin position="248"/>
        <end position="289"/>
    </location>
</feature>
<keyword evidence="2" id="KW-0175">Coiled coil</keyword>
<dbReference type="PROSITE" id="PS50158">
    <property type="entry name" value="ZF_CCHC"/>
    <property type="match status" value="1"/>
</dbReference>
<feature type="region of interest" description="Disordered" evidence="3">
    <location>
        <begin position="185"/>
        <end position="234"/>
    </location>
</feature>
<dbReference type="SMART" id="SM00343">
    <property type="entry name" value="ZnF_C2HC"/>
    <property type="match status" value="2"/>
</dbReference>
<dbReference type="KEGG" id="bman:114243288"/>
<keyword evidence="1" id="KW-0863">Zinc-finger</keyword>
<dbReference type="SUPFAM" id="SSF57756">
    <property type="entry name" value="Retrovirus zinc finger-like domains"/>
    <property type="match status" value="1"/>
</dbReference>
<dbReference type="InterPro" id="IPR005135">
    <property type="entry name" value="Endo/exonuclease/phosphatase"/>
</dbReference>
<keyword evidence="1" id="KW-0479">Metal-binding</keyword>
<dbReference type="InterPro" id="IPR001878">
    <property type="entry name" value="Znf_CCHC"/>
</dbReference>
<gene>
    <name evidence="6" type="primary">LOC114243288</name>
</gene>
<feature type="compositionally biased region" description="Basic residues" evidence="3">
    <location>
        <begin position="278"/>
        <end position="288"/>
    </location>
</feature>
<dbReference type="GO" id="GO:0008270">
    <property type="term" value="F:zinc ion binding"/>
    <property type="evidence" value="ECO:0007669"/>
    <property type="project" value="UniProtKB-KW"/>
</dbReference>
<organism evidence="5 6">
    <name type="scientific">Bombyx mandarina</name>
    <name type="common">Wild silk moth</name>
    <name type="synonym">Wild silkworm</name>
    <dbReference type="NCBI Taxonomy" id="7092"/>
    <lineage>
        <taxon>Eukaryota</taxon>
        <taxon>Metazoa</taxon>
        <taxon>Ecdysozoa</taxon>
        <taxon>Arthropoda</taxon>
        <taxon>Hexapoda</taxon>
        <taxon>Insecta</taxon>
        <taxon>Pterygota</taxon>
        <taxon>Neoptera</taxon>
        <taxon>Endopterygota</taxon>
        <taxon>Lepidoptera</taxon>
        <taxon>Glossata</taxon>
        <taxon>Ditrysia</taxon>
        <taxon>Bombycoidea</taxon>
        <taxon>Bombycidae</taxon>
        <taxon>Bombycinae</taxon>
        <taxon>Bombyx</taxon>
    </lineage>
</organism>
<reference evidence="6" key="1">
    <citation type="submission" date="2025-08" db="UniProtKB">
        <authorList>
            <consortium name="RefSeq"/>
        </authorList>
    </citation>
    <scope>IDENTIFICATION</scope>
    <source>
        <tissue evidence="6">Silk gland</tissue>
    </source>
</reference>
<dbReference type="RefSeq" id="XP_028030523.1">
    <property type="nucleotide sequence ID" value="XM_028174722.1"/>
</dbReference>
<dbReference type="InterPro" id="IPR036691">
    <property type="entry name" value="Endo/exonu/phosph_ase_sf"/>
</dbReference>
<feature type="compositionally biased region" description="Basic and acidic residues" evidence="3">
    <location>
        <begin position="96"/>
        <end position="106"/>
    </location>
</feature>
<dbReference type="GO" id="GO:0003676">
    <property type="term" value="F:nucleic acid binding"/>
    <property type="evidence" value="ECO:0007669"/>
    <property type="project" value="InterPro"/>
</dbReference>
<dbReference type="GO" id="GO:0003824">
    <property type="term" value="F:catalytic activity"/>
    <property type="evidence" value="ECO:0007669"/>
    <property type="project" value="InterPro"/>
</dbReference>
<dbReference type="OrthoDB" id="415822at2759"/>
<accession>A0A6J2JMJ4</accession>
<dbReference type="SUPFAM" id="SSF56219">
    <property type="entry name" value="DNase I-like"/>
    <property type="match status" value="1"/>
</dbReference>
<dbReference type="AlphaFoldDB" id="A0A6J2JMJ4"/>
<feature type="region of interest" description="Disordered" evidence="3">
    <location>
        <begin position="527"/>
        <end position="548"/>
    </location>
</feature>
<feature type="region of interest" description="Disordered" evidence="3">
    <location>
        <begin position="972"/>
        <end position="993"/>
    </location>
</feature>
<evidence type="ECO:0000259" key="4">
    <source>
        <dbReference type="PROSITE" id="PS50158"/>
    </source>
</evidence>
<dbReference type="Gene3D" id="4.10.60.10">
    <property type="entry name" value="Zinc finger, CCHC-type"/>
    <property type="match status" value="1"/>
</dbReference>
<feature type="compositionally biased region" description="Pro residues" evidence="3">
    <location>
        <begin position="222"/>
        <end position="232"/>
    </location>
</feature>
<protein>
    <submittedName>
        <fullName evidence="6">Uncharacterized protein LOC114243288</fullName>
    </submittedName>
</protein>
<dbReference type="Pfam" id="PF14529">
    <property type="entry name" value="Exo_endo_phos_2"/>
    <property type="match status" value="1"/>
</dbReference>
<dbReference type="Gene3D" id="3.60.10.10">
    <property type="entry name" value="Endonuclease/exonuclease/phosphatase"/>
    <property type="match status" value="1"/>
</dbReference>
<keyword evidence="5" id="KW-1185">Reference proteome</keyword>
<feature type="domain" description="CCHC-type" evidence="4">
    <location>
        <begin position="495"/>
        <end position="508"/>
    </location>
</feature>
<name>A0A6J2JMJ4_BOMMA</name>
<keyword evidence="1" id="KW-0862">Zinc</keyword>
<dbReference type="Proteomes" id="UP000504629">
    <property type="component" value="Unplaced"/>
</dbReference>
<evidence type="ECO:0000256" key="2">
    <source>
        <dbReference type="SAM" id="Coils"/>
    </source>
</evidence>
<feature type="coiled-coil region" evidence="2">
    <location>
        <begin position="33"/>
        <end position="67"/>
    </location>
</feature>
<evidence type="ECO:0000256" key="1">
    <source>
        <dbReference type="PROSITE-ProRule" id="PRU00047"/>
    </source>
</evidence>
<evidence type="ECO:0000313" key="6">
    <source>
        <dbReference type="RefSeq" id="XP_028030523.1"/>
    </source>
</evidence>
<evidence type="ECO:0000256" key="3">
    <source>
        <dbReference type="SAM" id="MobiDB-lite"/>
    </source>
</evidence>
<feature type="region of interest" description="Disordered" evidence="3">
    <location>
        <begin position="79"/>
        <end position="106"/>
    </location>
</feature>
<dbReference type="PANTHER" id="PTHR19446">
    <property type="entry name" value="REVERSE TRANSCRIPTASES"/>
    <property type="match status" value="1"/>
</dbReference>
<dbReference type="GeneID" id="114243288"/>
<dbReference type="CDD" id="cd09077">
    <property type="entry name" value="R1-I-EN"/>
    <property type="match status" value="1"/>
</dbReference>
<proteinExistence type="predicted"/>
<feature type="compositionally biased region" description="Basic and acidic residues" evidence="3">
    <location>
        <begin position="536"/>
        <end position="548"/>
    </location>
</feature>
<sequence length="1106" mass="120953">MVAAKSGSLKGTYVRALKCVAAAVEKLLDEFLRRTSTEEVTCLRSQLERLLAENSELRAEGVRVREEMAEMRASLDGFLGQQGKLASPSPPSPSNERAENEKDKEIEELKKRIAILEARASKVERARPPLAHERQAPALSPCDALAALSRTRAAGTRVGAAPSARASTKVAASNKLVGRRMAVQPVRPQADASAPLQPAKAGPGRSRKNTKGCVNAAQPAQRPQPRPLPPAPSNMEAAWTTVVKRGRRRALDVPSPRPVPTVNTPQVMGRAVTEGKRKGGRKARKPRAPRSAAVVLELLPAAKEKGLTYGEVMARARVSVDVDAMGVEGGLRVRHTANGARLLECPGANTSAVADRVAARLREILPDPELVRIDRPVKMAEIKVTGLDECATKEEVAAAIASQGNCALTQVKVGELRSSYSGAFTVWARCPMQAATLLATPPRGRPADSPGRLRVGWVIAHVQLQKARPWRCLRCFGTGHGLARCPSAVDRSGLCFRCGQPGHKAGSCTAAAPHCVLCDAAKRRPVSSRRGRRAARRDGRRGSDGRDTSIMDHVHRFLQANVNHSARAQDLLVHTMAEWFIDIAIVAEPYFVPPDREDSWAGDVDGSVAIVMRQSAALPPLGMVARGSGYVVVRVNETVVIGVYFSPNRSLAEFERFLGGLEALVHRFESRPVILAGDLNAKCTAWGSPRTDSRGEFLSEWAFATGLCLLNKGSVATCVRWNGESHVDVSFASPSAARRVRGWRVLEGAETLSDHRFVRFELSVSTLLNAPDEDARGEEELPRSAPRSFPRWALKRLNKVLAVEAATVAAWAPMPARLVDVELEAEWFRGTMRRVCDAAMPRVSGRAPRGGAYWWTPEIALLREECVRARRRSARHRRRRLRDADFAEVATRLHADCRQKQEALRRAIGEAKSQSMKTLLETLDQDPWGRPYQTVRKKLRPWALPVTERLQPQQLREIVSGLFPRMERGFEPPSMGAPPRSSVSGDAPAEVVPPSISEEEIRAAVSRMRRKDAAPGPDGVHGRVWDLAFGALGDRLVRLYEACLESGRFPKQWKTGRLVLLRKEGRPADSPAGYRPIVLLDEAGKLLERVVAARIVQHLTGVGPDL</sequence>